<feature type="region of interest" description="Disordered" evidence="1">
    <location>
        <begin position="13"/>
        <end position="283"/>
    </location>
</feature>
<dbReference type="EMBL" id="JAPDFR010000001">
    <property type="protein sequence ID" value="KAK0391471.1"/>
    <property type="molecule type" value="Genomic_DNA"/>
</dbReference>
<dbReference type="Proteomes" id="UP001175261">
    <property type="component" value="Unassembled WGS sequence"/>
</dbReference>
<evidence type="ECO:0000313" key="2">
    <source>
        <dbReference type="EMBL" id="KAK0391471.1"/>
    </source>
</evidence>
<keyword evidence="3" id="KW-1185">Reference proteome</keyword>
<feature type="compositionally biased region" description="Basic and acidic residues" evidence="1">
    <location>
        <begin position="608"/>
        <end position="622"/>
    </location>
</feature>
<reference evidence="2" key="1">
    <citation type="submission" date="2022-10" db="EMBL/GenBank/DDBJ databases">
        <title>Determination and structural analysis of whole genome sequence of Sarocladium strictum F4-1.</title>
        <authorList>
            <person name="Hu L."/>
            <person name="Jiang Y."/>
        </authorList>
    </citation>
    <scope>NUCLEOTIDE SEQUENCE</scope>
    <source>
        <strain evidence="2">F4-1</strain>
    </source>
</reference>
<feature type="region of interest" description="Disordered" evidence="1">
    <location>
        <begin position="584"/>
        <end position="793"/>
    </location>
</feature>
<comment type="caution">
    <text evidence="2">The sequence shown here is derived from an EMBL/GenBank/DDBJ whole genome shotgun (WGS) entry which is preliminary data.</text>
</comment>
<proteinExistence type="predicted"/>
<feature type="compositionally biased region" description="Polar residues" evidence="1">
    <location>
        <begin position="340"/>
        <end position="355"/>
    </location>
</feature>
<feature type="compositionally biased region" description="Basic and acidic residues" evidence="1">
    <location>
        <begin position="273"/>
        <end position="283"/>
    </location>
</feature>
<feature type="compositionally biased region" description="Basic and acidic residues" evidence="1">
    <location>
        <begin position="214"/>
        <end position="264"/>
    </location>
</feature>
<dbReference type="InterPro" id="IPR046784">
    <property type="entry name" value="Eap1"/>
</dbReference>
<feature type="compositionally biased region" description="Polar residues" evidence="1">
    <location>
        <begin position="368"/>
        <end position="382"/>
    </location>
</feature>
<feature type="compositionally biased region" description="Polar residues" evidence="1">
    <location>
        <begin position="555"/>
        <end position="571"/>
    </location>
</feature>
<sequence length="793" mass="86959">MALRYSADDLLHLRASPLCAKPDRLPPAEEWMGAPLEQIRTQNKANASDRPRTGDNPLHDHTNRRPGYERHATRNSANPEDFVLAPPRMAFASARGAKPHEHDGEGLREPDSHDRFGRNIALRRRNDADQDSDGWTPVKPRKSFGADGAERFAGRMGSFRDEKRPQRDREDRDATRDRPMRNFDALSRDRAIDEDGRPRNGLGRNKSEAWAGKPEPENAVPDKRERIDRAKSWRDRDPVIEDDRRNKQKERRWGRDNDNYRNEQEPEWFDEPVEPKHEKRTQQDFQKWMEEMKKAKNSVAVAEQQPTSAAAEAATEAHKPPAQSAPAVETGPDKFFLNFGGSSALDTASPASEQPGQAPKSKGPGKSSRFTSFFNAPQSAVSPTPPSEVPHARPEPSNPVAAFSMGVLAGAMPLSGGPSPSNTQGQQGAEEERQAFQQLIMKLHKQSATATPPGLSPFAAPAQQQPQHPSQQLQEYSHAQHGSHPGSKQGSIASPEVLQPYGAVAERRDGPLGPPPPANLLDMISPPPVQSQAQSQAAYSNQLMQDIMGHHRRLSSQTSQRADPSNVSRNNSNTEFLMNLMRTTPSSQTPQQHNLPLGQPPKQGPMPQHHEREPDYARDSRASQRSSRPQQPPGFGMDEPFHHPDSEQRPNHPTQILQRPGPPPGLDQMGHNWMPGGNQMPPPPPQQRGGPMGPPPGLAGGPSRNMPMQHMFPPSFPPGGMPPPEAIGGMPPPRNMPPPPPGFFNGPPPPGYLPPGMDGFNGLPPGMEFMGSPFEGGRGLPPPGNGGRGAFGR</sequence>
<feature type="compositionally biased region" description="Polar residues" evidence="1">
    <location>
        <begin position="584"/>
        <end position="594"/>
    </location>
</feature>
<feature type="compositionally biased region" description="Gly residues" evidence="1">
    <location>
        <begin position="774"/>
        <end position="793"/>
    </location>
</feature>
<accession>A0AA39LBB1</accession>
<dbReference type="AlphaFoldDB" id="A0AA39LBB1"/>
<feature type="compositionally biased region" description="Low complexity" evidence="1">
    <location>
        <begin position="459"/>
        <end position="474"/>
    </location>
</feature>
<gene>
    <name evidence="2" type="ORF">NLU13_0972</name>
</gene>
<feature type="compositionally biased region" description="Low complexity" evidence="1">
    <location>
        <begin position="302"/>
        <end position="314"/>
    </location>
</feature>
<feature type="compositionally biased region" description="Basic and acidic residues" evidence="1">
    <location>
        <begin position="47"/>
        <end position="72"/>
    </location>
</feature>
<protein>
    <submittedName>
        <fullName evidence="2">Uncharacterized protein</fullName>
    </submittedName>
</protein>
<feature type="compositionally biased region" description="Pro residues" evidence="1">
    <location>
        <begin position="680"/>
        <end position="697"/>
    </location>
</feature>
<feature type="compositionally biased region" description="Basic and acidic residues" evidence="1">
    <location>
        <begin position="148"/>
        <end position="198"/>
    </location>
</feature>
<evidence type="ECO:0000313" key="3">
    <source>
        <dbReference type="Proteomes" id="UP001175261"/>
    </source>
</evidence>
<name>A0AA39LBB1_SARSR</name>
<feature type="compositionally biased region" description="Pro residues" evidence="1">
    <location>
        <begin position="714"/>
        <end position="753"/>
    </location>
</feature>
<dbReference type="Pfam" id="PF20566">
    <property type="entry name" value="Eap1"/>
    <property type="match status" value="1"/>
</dbReference>
<evidence type="ECO:0000256" key="1">
    <source>
        <dbReference type="SAM" id="MobiDB-lite"/>
    </source>
</evidence>
<organism evidence="2 3">
    <name type="scientific">Sarocladium strictum</name>
    <name type="common">Black bundle disease fungus</name>
    <name type="synonym">Acremonium strictum</name>
    <dbReference type="NCBI Taxonomy" id="5046"/>
    <lineage>
        <taxon>Eukaryota</taxon>
        <taxon>Fungi</taxon>
        <taxon>Dikarya</taxon>
        <taxon>Ascomycota</taxon>
        <taxon>Pezizomycotina</taxon>
        <taxon>Sordariomycetes</taxon>
        <taxon>Hypocreomycetidae</taxon>
        <taxon>Hypocreales</taxon>
        <taxon>Sarocladiaceae</taxon>
        <taxon>Sarocladium</taxon>
    </lineage>
</organism>
<feature type="compositionally biased region" description="Basic and acidic residues" evidence="1">
    <location>
        <begin position="639"/>
        <end position="650"/>
    </location>
</feature>
<feature type="region of interest" description="Disordered" evidence="1">
    <location>
        <begin position="296"/>
        <end position="571"/>
    </location>
</feature>
<feature type="compositionally biased region" description="Basic and acidic residues" evidence="1">
    <location>
        <begin position="98"/>
        <end position="117"/>
    </location>
</feature>